<dbReference type="Proteomes" id="UP000501690">
    <property type="component" value="Linkage Group LG2"/>
</dbReference>
<dbReference type="EMBL" id="CP039346">
    <property type="protein sequence ID" value="QCD81641.1"/>
    <property type="molecule type" value="Genomic_DNA"/>
</dbReference>
<evidence type="ECO:0000313" key="3">
    <source>
        <dbReference type="Proteomes" id="UP000501690"/>
    </source>
</evidence>
<keyword evidence="3" id="KW-1185">Reference proteome</keyword>
<keyword evidence="1" id="KW-0732">Signal</keyword>
<evidence type="ECO:0000313" key="2">
    <source>
        <dbReference type="EMBL" id="QCD81641.1"/>
    </source>
</evidence>
<gene>
    <name evidence="2" type="ORF">DEO72_LG2g1971</name>
</gene>
<feature type="signal peptide" evidence="1">
    <location>
        <begin position="1"/>
        <end position="24"/>
    </location>
</feature>
<protein>
    <submittedName>
        <fullName evidence="2">Uncharacterized protein</fullName>
    </submittedName>
</protein>
<name>A0A4D6L0J0_VIGUN</name>
<reference evidence="2 3" key="1">
    <citation type="submission" date="2019-04" db="EMBL/GenBank/DDBJ databases">
        <title>An improved genome assembly and genetic linkage map for asparagus bean, Vigna unguiculata ssp. sesquipedialis.</title>
        <authorList>
            <person name="Xia Q."/>
            <person name="Zhang R."/>
            <person name="Dong Y."/>
        </authorList>
    </citation>
    <scope>NUCLEOTIDE SEQUENCE [LARGE SCALE GENOMIC DNA]</scope>
    <source>
        <tissue evidence="2">Leaf</tissue>
    </source>
</reference>
<feature type="chain" id="PRO_5020036574" evidence="1">
    <location>
        <begin position="25"/>
        <end position="104"/>
    </location>
</feature>
<evidence type="ECO:0000256" key="1">
    <source>
        <dbReference type="SAM" id="SignalP"/>
    </source>
</evidence>
<proteinExistence type="predicted"/>
<accession>A0A4D6L0J0</accession>
<organism evidence="2 3">
    <name type="scientific">Vigna unguiculata</name>
    <name type="common">Cowpea</name>
    <dbReference type="NCBI Taxonomy" id="3917"/>
    <lineage>
        <taxon>Eukaryota</taxon>
        <taxon>Viridiplantae</taxon>
        <taxon>Streptophyta</taxon>
        <taxon>Embryophyta</taxon>
        <taxon>Tracheophyta</taxon>
        <taxon>Spermatophyta</taxon>
        <taxon>Magnoliopsida</taxon>
        <taxon>eudicotyledons</taxon>
        <taxon>Gunneridae</taxon>
        <taxon>Pentapetalae</taxon>
        <taxon>rosids</taxon>
        <taxon>fabids</taxon>
        <taxon>Fabales</taxon>
        <taxon>Fabaceae</taxon>
        <taxon>Papilionoideae</taxon>
        <taxon>50 kb inversion clade</taxon>
        <taxon>NPAAA clade</taxon>
        <taxon>indigoferoid/millettioid clade</taxon>
        <taxon>Phaseoleae</taxon>
        <taxon>Vigna</taxon>
    </lineage>
</organism>
<sequence>MANPIPSTCFISFLAVPILTSSNSAIFVAGPRVSSQEPRARNEVLVFVAAEGLVKGVAPKGVACQQEGGVATVAVLEKEACRRLDGNGEEWLAARETRNFGGRR</sequence>
<dbReference type="AlphaFoldDB" id="A0A4D6L0J0"/>